<comment type="caution">
    <text evidence="4">The sequence shown here is derived from an EMBL/GenBank/DDBJ whole genome shotgun (WGS) entry which is preliminary data.</text>
</comment>
<dbReference type="GO" id="GO:0007160">
    <property type="term" value="P:cell-matrix adhesion"/>
    <property type="evidence" value="ECO:0007669"/>
    <property type="project" value="TreeGrafter"/>
</dbReference>
<dbReference type="GO" id="GO:0009986">
    <property type="term" value="C:cell surface"/>
    <property type="evidence" value="ECO:0007669"/>
    <property type="project" value="TreeGrafter"/>
</dbReference>
<evidence type="ECO:0000313" key="4">
    <source>
        <dbReference type="EMBL" id="KAK7929608.1"/>
    </source>
</evidence>
<keyword evidence="2" id="KW-0325">Glycoprotein</keyword>
<protein>
    <submittedName>
        <fullName evidence="4">Uncharacterized protein</fullName>
    </submittedName>
</protein>
<dbReference type="InterPro" id="IPR026664">
    <property type="entry name" value="Stereocilin-rel"/>
</dbReference>
<evidence type="ECO:0000313" key="5">
    <source>
        <dbReference type="Proteomes" id="UP001460270"/>
    </source>
</evidence>
<reference evidence="5" key="1">
    <citation type="submission" date="2024-04" db="EMBL/GenBank/DDBJ databases">
        <title>Salinicola lusitanus LLJ914,a marine bacterium isolated from the Okinawa Trough.</title>
        <authorList>
            <person name="Li J."/>
        </authorList>
    </citation>
    <scope>NUCLEOTIDE SEQUENCE [LARGE SCALE GENOMIC DNA]</scope>
</reference>
<proteinExistence type="predicted"/>
<keyword evidence="5" id="KW-1185">Reference proteome</keyword>
<gene>
    <name evidence="4" type="ORF">WMY93_006003</name>
</gene>
<sequence length="99" mass="11473">MGENQEKLPQVLPESPESQKVSRSKRRALKRHIRESLRSRTRRATDCTVGEITQVTISDETFPFDYTDVQQFNSCLSAATVKDNLDALTLKWMIWTTRE</sequence>
<keyword evidence="1" id="KW-0732">Signal</keyword>
<dbReference type="AlphaFoldDB" id="A0AAW0PPV1"/>
<dbReference type="PANTHER" id="PTHR23412">
    <property type="entry name" value="STEREOCILIN RELATED"/>
    <property type="match status" value="1"/>
</dbReference>
<accession>A0AAW0PPV1</accession>
<evidence type="ECO:0000256" key="1">
    <source>
        <dbReference type="ARBA" id="ARBA00022729"/>
    </source>
</evidence>
<dbReference type="PANTHER" id="PTHR23412:SF6">
    <property type="entry name" value="MESOTHELIN"/>
    <property type="match status" value="1"/>
</dbReference>
<name>A0AAW0PPV1_9GOBI</name>
<evidence type="ECO:0000256" key="2">
    <source>
        <dbReference type="ARBA" id="ARBA00023180"/>
    </source>
</evidence>
<organism evidence="4 5">
    <name type="scientific">Mugilogobius chulae</name>
    <name type="common">yellowstripe goby</name>
    <dbReference type="NCBI Taxonomy" id="88201"/>
    <lineage>
        <taxon>Eukaryota</taxon>
        <taxon>Metazoa</taxon>
        <taxon>Chordata</taxon>
        <taxon>Craniata</taxon>
        <taxon>Vertebrata</taxon>
        <taxon>Euteleostomi</taxon>
        <taxon>Actinopterygii</taxon>
        <taxon>Neopterygii</taxon>
        <taxon>Teleostei</taxon>
        <taxon>Neoteleostei</taxon>
        <taxon>Acanthomorphata</taxon>
        <taxon>Gobiaria</taxon>
        <taxon>Gobiiformes</taxon>
        <taxon>Gobioidei</taxon>
        <taxon>Gobiidae</taxon>
        <taxon>Gobionellinae</taxon>
        <taxon>Mugilogobius</taxon>
    </lineage>
</organism>
<dbReference type="Proteomes" id="UP001460270">
    <property type="component" value="Unassembled WGS sequence"/>
</dbReference>
<dbReference type="EMBL" id="JBBPFD010000004">
    <property type="protein sequence ID" value="KAK7929608.1"/>
    <property type="molecule type" value="Genomic_DNA"/>
</dbReference>
<evidence type="ECO:0000256" key="3">
    <source>
        <dbReference type="SAM" id="MobiDB-lite"/>
    </source>
</evidence>
<feature type="region of interest" description="Disordered" evidence="3">
    <location>
        <begin position="1"/>
        <end position="28"/>
    </location>
</feature>